<sequence length="90" mass="9831">MAEEQQMRGADYGMAAFLVAALVGGCLLDFGISWRAGLVSLLITGLGIWLLIRVLRRPLPIVQKALFAMGIAAVTMALRIGMFMVLRTFF</sequence>
<protein>
    <submittedName>
        <fullName evidence="1">Uncharacterized protein</fullName>
    </submittedName>
</protein>
<dbReference type="Proteomes" id="UP000326380">
    <property type="component" value="Unassembled WGS sequence"/>
</dbReference>
<gene>
    <name evidence="1" type="ORF">F0P96_06745</name>
</gene>
<reference evidence="1 2" key="1">
    <citation type="submission" date="2019-09" db="EMBL/GenBank/DDBJ databases">
        <title>Genome sequence of Hymenobacter sp. M3.</title>
        <authorList>
            <person name="Srinivasan S."/>
        </authorList>
    </citation>
    <scope>NUCLEOTIDE SEQUENCE [LARGE SCALE GENOMIC DNA]</scope>
    <source>
        <strain evidence="1 2">M3</strain>
    </source>
</reference>
<dbReference type="AlphaFoldDB" id="A0A7L5A185"/>
<organism evidence="1 2">
    <name type="scientific">Hymenobacter busanensis</name>
    <dbReference type="NCBI Taxonomy" id="2607656"/>
    <lineage>
        <taxon>Bacteria</taxon>
        <taxon>Pseudomonadati</taxon>
        <taxon>Bacteroidota</taxon>
        <taxon>Cytophagia</taxon>
        <taxon>Cytophagales</taxon>
        <taxon>Hymenobacteraceae</taxon>
        <taxon>Hymenobacter</taxon>
    </lineage>
</organism>
<keyword evidence="2" id="KW-1185">Reference proteome</keyword>
<name>A0A7L5A185_9BACT</name>
<proteinExistence type="predicted"/>
<comment type="caution">
    <text evidence="1">The sequence shown here is derived from an EMBL/GenBank/DDBJ whole genome shotgun (WGS) entry which is preliminary data.</text>
</comment>
<dbReference type="RefSeq" id="WP_151078074.1">
    <property type="nucleotide sequence ID" value="NZ_CP047647.1"/>
</dbReference>
<dbReference type="EMBL" id="VTWU01000002">
    <property type="protein sequence ID" value="KAA9338525.1"/>
    <property type="molecule type" value="Genomic_DNA"/>
</dbReference>
<evidence type="ECO:0000313" key="1">
    <source>
        <dbReference type="EMBL" id="KAA9338525.1"/>
    </source>
</evidence>
<evidence type="ECO:0000313" key="2">
    <source>
        <dbReference type="Proteomes" id="UP000326380"/>
    </source>
</evidence>
<accession>A0A7L5A185</accession>